<dbReference type="EMBL" id="WIXP02000009">
    <property type="protein sequence ID" value="KAF6205705.1"/>
    <property type="molecule type" value="Genomic_DNA"/>
</dbReference>
<proteinExistence type="predicted"/>
<evidence type="ECO:0000313" key="3">
    <source>
        <dbReference type="Proteomes" id="UP000466442"/>
    </source>
</evidence>
<name>A0A8S9XDP8_APOLU</name>
<dbReference type="Proteomes" id="UP000466442">
    <property type="component" value="Linkage Group LG9"/>
</dbReference>
<feature type="compositionally biased region" description="Low complexity" evidence="1">
    <location>
        <begin position="24"/>
        <end position="37"/>
    </location>
</feature>
<keyword evidence="3" id="KW-1185">Reference proteome</keyword>
<feature type="compositionally biased region" description="Basic residues" evidence="1">
    <location>
        <begin position="1"/>
        <end position="12"/>
    </location>
</feature>
<dbReference type="OrthoDB" id="6140287at2759"/>
<organism evidence="2 3">
    <name type="scientific">Apolygus lucorum</name>
    <name type="common">Small green plant bug</name>
    <name type="synonym">Lygocoris lucorum</name>
    <dbReference type="NCBI Taxonomy" id="248454"/>
    <lineage>
        <taxon>Eukaryota</taxon>
        <taxon>Metazoa</taxon>
        <taxon>Ecdysozoa</taxon>
        <taxon>Arthropoda</taxon>
        <taxon>Hexapoda</taxon>
        <taxon>Insecta</taxon>
        <taxon>Pterygota</taxon>
        <taxon>Neoptera</taxon>
        <taxon>Paraneoptera</taxon>
        <taxon>Hemiptera</taxon>
        <taxon>Heteroptera</taxon>
        <taxon>Panheteroptera</taxon>
        <taxon>Cimicomorpha</taxon>
        <taxon>Miridae</taxon>
        <taxon>Mirini</taxon>
        <taxon>Apolygus</taxon>
    </lineage>
</organism>
<protein>
    <submittedName>
        <fullName evidence="2">Uncharacterized protein</fullName>
    </submittedName>
</protein>
<accession>A0A8S9XDP8</accession>
<gene>
    <name evidence="2" type="ORF">GE061_019878</name>
</gene>
<dbReference type="PANTHER" id="PTHR34239:SF2">
    <property type="entry name" value="TRANSPOSABLE ELEMENT P TRANSPOSASE_THAP9 CONSERVED DOMAIN-CONTAINING PROTEIN"/>
    <property type="match status" value="1"/>
</dbReference>
<evidence type="ECO:0000256" key="1">
    <source>
        <dbReference type="SAM" id="MobiDB-lite"/>
    </source>
</evidence>
<sequence length="302" mass="33903">MGDREKKRHRQRENRSSPRDRRSLTTSSSSLTSRSRSGTPEDNLQSPRFDKFSRGCPPTEQHSPQVSATGSQPGDLRAPPDPVQEFLRLREGYPFPPNFMAMSPPEINPELLPVLSQTHKGRDGSLLGFQRQVGTAAVAIGTVLGSIISNPSVTGSDILKPIWDAGKSLMALQYDISRARRRRICDSLDGALKRATKDVPPTSWLFGDDLRGKLREVEGISSFSQGLLQLKRGTPREKPIQQPPQQRQHQRPQVKDQPGNLNSNRPGPDFRGKGANYKANPRPQYQNQRYCSKGQRHNYHRK</sequence>
<feature type="compositionally biased region" description="Polar residues" evidence="1">
    <location>
        <begin position="60"/>
        <end position="72"/>
    </location>
</feature>
<dbReference type="AlphaFoldDB" id="A0A8S9XDP8"/>
<feature type="region of interest" description="Disordered" evidence="1">
    <location>
        <begin position="1"/>
        <end position="81"/>
    </location>
</feature>
<evidence type="ECO:0000313" key="2">
    <source>
        <dbReference type="EMBL" id="KAF6205705.1"/>
    </source>
</evidence>
<feature type="compositionally biased region" description="Basic and acidic residues" evidence="1">
    <location>
        <begin position="13"/>
        <end position="23"/>
    </location>
</feature>
<comment type="caution">
    <text evidence="2">The sequence shown here is derived from an EMBL/GenBank/DDBJ whole genome shotgun (WGS) entry which is preliminary data.</text>
</comment>
<feature type="region of interest" description="Disordered" evidence="1">
    <location>
        <begin position="235"/>
        <end position="302"/>
    </location>
</feature>
<dbReference type="PANTHER" id="PTHR34239">
    <property type="entry name" value="APPLE DOMAIN-CONTAINING PROTEIN"/>
    <property type="match status" value="1"/>
</dbReference>
<reference evidence="2" key="1">
    <citation type="journal article" date="2021" name="Mol. Ecol. Resour.">
        <title>Apolygus lucorum genome provides insights into omnivorousness and mesophyll feeding.</title>
        <authorList>
            <person name="Liu Y."/>
            <person name="Liu H."/>
            <person name="Wang H."/>
            <person name="Huang T."/>
            <person name="Liu B."/>
            <person name="Yang B."/>
            <person name="Yin L."/>
            <person name="Li B."/>
            <person name="Zhang Y."/>
            <person name="Zhang S."/>
            <person name="Jiang F."/>
            <person name="Zhang X."/>
            <person name="Ren Y."/>
            <person name="Wang B."/>
            <person name="Wang S."/>
            <person name="Lu Y."/>
            <person name="Wu K."/>
            <person name="Fan W."/>
            <person name="Wang G."/>
        </authorList>
    </citation>
    <scope>NUCLEOTIDE SEQUENCE</scope>
    <source>
        <strain evidence="2">12Hb</strain>
    </source>
</reference>